<dbReference type="GO" id="GO:0016787">
    <property type="term" value="F:hydrolase activity"/>
    <property type="evidence" value="ECO:0007669"/>
    <property type="project" value="UniProtKB-KW"/>
</dbReference>
<gene>
    <name evidence="8" type="ORF">RQP52_00410</name>
</gene>
<reference evidence="8 9" key="1">
    <citation type="submission" date="2023-10" db="EMBL/GenBank/DDBJ databases">
        <title>Paenibacillus strain PFR10 Genome sequencing and assembly.</title>
        <authorList>
            <person name="Kim I."/>
        </authorList>
    </citation>
    <scope>NUCLEOTIDE SEQUENCE [LARGE SCALE GENOMIC DNA]</scope>
    <source>
        <strain evidence="8 9">PFR10</strain>
    </source>
</reference>
<evidence type="ECO:0000256" key="3">
    <source>
        <dbReference type="ARBA" id="ARBA00023295"/>
    </source>
</evidence>
<dbReference type="EMBL" id="JAWCUD010000001">
    <property type="protein sequence ID" value="MDU0199523.1"/>
    <property type="molecule type" value="Genomic_DNA"/>
</dbReference>
<evidence type="ECO:0000256" key="2">
    <source>
        <dbReference type="ARBA" id="ARBA00022801"/>
    </source>
</evidence>
<feature type="domain" description="PA14" evidence="7">
    <location>
        <begin position="362"/>
        <end position="499"/>
    </location>
</feature>
<keyword evidence="9" id="KW-1185">Reference proteome</keyword>
<keyword evidence="3 4" id="KW-0326">Glycosidase</keyword>
<evidence type="ECO:0000313" key="9">
    <source>
        <dbReference type="Proteomes" id="UP001260980"/>
    </source>
</evidence>
<organism evidence="8 9">
    <name type="scientific">Paenibacillus violae</name>
    <dbReference type="NCBI Taxonomy" id="3077234"/>
    <lineage>
        <taxon>Bacteria</taxon>
        <taxon>Bacillati</taxon>
        <taxon>Bacillota</taxon>
        <taxon>Bacilli</taxon>
        <taxon>Bacillales</taxon>
        <taxon>Paenibacillaceae</taxon>
        <taxon>Paenibacillus</taxon>
    </lineage>
</organism>
<feature type="signal peptide" evidence="5">
    <location>
        <begin position="1"/>
        <end position="40"/>
    </location>
</feature>
<comment type="similarity">
    <text evidence="1 4">Belongs to the glycosyl hydrolase 26 family.</text>
</comment>
<dbReference type="Gene3D" id="3.20.20.80">
    <property type="entry name" value="Glycosidases"/>
    <property type="match status" value="1"/>
</dbReference>
<dbReference type="InterPro" id="IPR017853">
    <property type="entry name" value="GH"/>
</dbReference>
<feature type="active site" description="Proton donor" evidence="4">
    <location>
        <position position="204"/>
    </location>
</feature>
<name>A0ABU3R5I0_9BACL</name>
<dbReference type="RefSeq" id="WP_315948734.1">
    <property type="nucleotide sequence ID" value="NZ_JAWCUD010000001.1"/>
</dbReference>
<feature type="chain" id="PRO_5045175092" evidence="5">
    <location>
        <begin position="41"/>
        <end position="503"/>
    </location>
</feature>
<evidence type="ECO:0000256" key="4">
    <source>
        <dbReference type="PROSITE-ProRule" id="PRU01100"/>
    </source>
</evidence>
<evidence type="ECO:0000259" key="6">
    <source>
        <dbReference type="PROSITE" id="PS51764"/>
    </source>
</evidence>
<evidence type="ECO:0000259" key="7">
    <source>
        <dbReference type="PROSITE" id="PS51820"/>
    </source>
</evidence>
<dbReference type="PROSITE" id="PS51820">
    <property type="entry name" value="PA14"/>
    <property type="match status" value="1"/>
</dbReference>
<feature type="active site" description="Nucleophile" evidence="4">
    <location>
        <position position="297"/>
    </location>
</feature>
<evidence type="ECO:0000256" key="1">
    <source>
        <dbReference type="ARBA" id="ARBA00007754"/>
    </source>
</evidence>
<evidence type="ECO:0000313" key="8">
    <source>
        <dbReference type="EMBL" id="MDU0199523.1"/>
    </source>
</evidence>
<dbReference type="PROSITE" id="PS51764">
    <property type="entry name" value="GH26"/>
    <property type="match status" value="1"/>
</dbReference>
<keyword evidence="5" id="KW-0732">Signal</keyword>
<dbReference type="SMART" id="SM00758">
    <property type="entry name" value="PA14"/>
    <property type="match status" value="1"/>
</dbReference>
<dbReference type="Pfam" id="PF02156">
    <property type="entry name" value="Glyco_hydro_26"/>
    <property type="match status" value="1"/>
</dbReference>
<dbReference type="InterPro" id="IPR022790">
    <property type="entry name" value="GH26_dom"/>
</dbReference>
<dbReference type="Pfam" id="PF07691">
    <property type="entry name" value="PA14"/>
    <property type="match status" value="1"/>
</dbReference>
<dbReference type="SUPFAM" id="SSF51445">
    <property type="entry name" value="(Trans)glycosidases"/>
    <property type="match status" value="1"/>
</dbReference>
<dbReference type="PANTHER" id="PTHR40079">
    <property type="entry name" value="MANNAN ENDO-1,4-BETA-MANNOSIDASE E-RELATED"/>
    <property type="match status" value="1"/>
</dbReference>
<protein>
    <submittedName>
        <fullName evidence="8">Glycosyl hydrolase</fullName>
    </submittedName>
</protein>
<dbReference type="InterPro" id="IPR000805">
    <property type="entry name" value="Glyco_hydro_26"/>
</dbReference>
<dbReference type="PANTHER" id="PTHR40079:SF4">
    <property type="entry name" value="GH26 DOMAIN-CONTAINING PROTEIN-RELATED"/>
    <property type="match status" value="1"/>
</dbReference>
<proteinExistence type="inferred from homology"/>
<dbReference type="PRINTS" id="PR00739">
    <property type="entry name" value="GLHYDRLASE26"/>
</dbReference>
<sequence length="503" mass="56488">MTTKMIQILGKAGVRKKVVSLLFLLSLVAPNFLFHPQAAASATSVPVNPQATIEAKAVLQKLYVVSGVSTISGQHDYLESPDEWTNQLKGWTGKFPGLHGYEFGAVLAQNENQLAQQRQKVVNSAIAWNKAGGLVTISYHQSIPGTCLCWSNVQRNMSQAEFDKYVTPGTPQYAKLIDDLDKTAVYLEKLKEAGVPVLWRPYHEMNGDWFWWGKKNNFSALWTIMYDRFVHVHKLNNLLWVWSPNAPNGNAEPFKATYPGASKVDVLAVDIYDNDYNPDYYKSITQLAGDKPVAIGENGELPSAAVLKDQPRWAYFMTWGKMLTENNKKEEIKSFYSHSKILSRESFLPIKQPQIQPISPPDKKNGLRAEYFDNKDLTGLLETKVDDKIDFNWSTSAPLPSMQADTFSVRWTGKLLPAYSETYQISTLSDDGIRVWVNGKLVIDSWFNQSWVERTGSIALTAGVPVDLKVEYYDNQNGAAAKLMWKSPSQPKEIIPANALLLP</sequence>
<dbReference type="InterPro" id="IPR011658">
    <property type="entry name" value="PA14_dom"/>
</dbReference>
<dbReference type="Gene3D" id="3.90.182.10">
    <property type="entry name" value="Toxin - Anthrax Protective Antigen,domain 1"/>
    <property type="match status" value="1"/>
</dbReference>
<dbReference type="SUPFAM" id="SSF56988">
    <property type="entry name" value="Anthrax protective antigen"/>
    <property type="match status" value="1"/>
</dbReference>
<feature type="domain" description="GH26" evidence="6">
    <location>
        <begin position="53"/>
        <end position="345"/>
    </location>
</feature>
<keyword evidence="2 4" id="KW-0378">Hydrolase</keyword>
<dbReference type="InterPro" id="IPR037524">
    <property type="entry name" value="PA14/GLEYA"/>
</dbReference>
<comment type="caution">
    <text evidence="8">The sequence shown here is derived from an EMBL/GenBank/DDBJ whole genome shotgun (WGS) entry which is preliminary data.</text>
</comment>
<evidence type="ECO:0000256" key="5">
    <source>
        <dbReference type="SAM" id="SignalP"/>
    </source>
</evidence>
<accession>A0ABU3R5I0</accession>
<dbReference type="Proteomes" id="UP001260980">
    <property type="component" value="Unassembled WGS sequence"/>
</dbReference>